<accession>A0A165E5N9</accession>
<organism evidence="2 3">
    <name type="scientific">Calocera cornea HHB12733</name>
    <dbReference type="NCBI Taxonomy" id="1353952"/>
    <lineage>
        <taxon>Eukaryota</taxon>
        <taxon>Fungi</taxon>
        <taxon>Dikarya</taxon>
        <taxon>Basidiomycota</taxon>
        <taxon>Agaricomycotina</taxon>
        <taxon>Dacrymycetes</taxon>
        <taxon>Dacrymycetales</taxon>
        <taxon>Dacrymycetaceae</taxon>
        <taxon>Calocera</taxon>
    </lineage>
</organism>
<protein>
    <submittedName>
        <fullName evidence="2">Uncharacterized protein</fullName>
    </submittedName>
</protein>
<gene>
    <name evidence="2" type="ORF">CALCODRAFT_519622</name>
</gene>
<evidence type="ECO:0000313" key="3">
    <source>
        <dbReference type="Proteomes" id="UP000076842"/>
    </source>
</evidence>
<name>A0A165E5N9_9BASI</name>
<dbReference type="EMBL" id="KV424021">
    <property type="protein sequence ID" value="KZT54148.1"/>
    <property type="molecule type" value="Genomic_DNA"/>
</dbReference>
<feature type="compositionally biased region" description="Polar residues" evidence="1">
    <location>
        <begin position="79"/>
        <end position="90"/>
    </location>
</feature>
<keyword evidence="3" id="KW-1185">Reference proteome</keyword>
<sequence length="90" mass="10316">MTIIRAPNHTVDVLNFLFGVKRFVEDDREGTPSLIQSKDTFQKLGIRLVLMEGEAEGPYQEWWDRERNRGGQGRVGWSETRTLTGTAYGE</sequence>
<evidence type="ECO:0000256" key="1">
    <source>
        <dbReference type="SAM" id="MobiDB-lite"/>
    </source>
</evidence>
<dbReference type="Proteomes" id="UP000076842">
    <property type="component" value="Unassembled WGS sequence"/>
</dbReference>
<proteinExistence type="predicted"/>
<dbReference type="InParanoid" id="A0A165E5N9"/>
<reference evidence="2 3" key="1">
    <citation type="journal article" date="2016" name="Mol. Biol. Evol.">
        <title>Comparative Genomics of Early-Diverging Mushroom-Forming Fungi Provides Insights into the Origins of Lignocellulose Decay Capabilities.</title>
        <authorList>
            <person name="Nagy L.G."/>
            <person name="Riley R."/>
            <person name="Tritt A."/>
            <person name="Adam C."/>
            <person name="Daum C."/>
            <person name="Floudas D."/>
            <person name="Sun H."/>
            <person name="Yadav J.S."/>
            <person name="Pangilinan J."/>
            <person name="Larsson K.H."/>
            <person name="Matsuura K."/>
            <person name="Barry K."/>
            <person name="Labutti K."/>
            <person name="Kuo R."/>
            <person name="Ohm R.A."/>
            <person name="Bhattacharya S.S."/>
            <person name="Shirouzu T."/>
            <person name="Yoshinaga Y."/>
            <person name="Martin F.M."/>
            <person name="Grigoriev I.V."/>
            <person name="Hibbett D.S."/>
        </authorList>
    </citation>
    <scope>NUCLEOTIDE SEQUENCE [LARGE SCALE GENOMIC DNA]</scope>
    <source>
        <strain evidence="2 3">HHB12733</strain>
    </source>
</reference>
<dbReference type="AlphaFoldDB" id="A0A165E5N9"/>
<feature type="region of interest" description="Disordered" evidence="1">
    <location>
        <begin position="69"/>
        <end position="90"/>
    </location>
</feature>
<evidence type="ECO:0000313" key="2">
    <source>
        <dbReference type="EMBL" id="KZT54148.1"/>
    </source>
</evidence>